<organism evidence="3">
    <name type="scientific">Bracon brevicornis</name>
    <dbReference type="NCBI Taxonomy" id="1563983"/>
    <lineage>
        <taxon>Eukaryota</taxon>
        <taxon>Metazoa</taxon>
        <taxon>Ecdysozoa</taxon>
        <taxon>Arthropoda</taxon>
        <taxon>Hexapoda</taxon>
        <taxon>Insecta</taxon>
        <taxon>Pterygota</taxon>
        <taxon>Neoptera</taxon>
        <taxon>Endopterygota</taxon>
        <taxon>Hymenoptera</taxon>
        <taxon>Apocrita</taxon>
        <taxon>Ichneumonoidea</taxon>
        <taxon>Braconidae</taxon>
        <taxon>Braconinae</taxon>
        <taxon>Bracon</taxon>
    </lineage>
</organism>
<proteinExistence type="predicted"/>
<feature type="region of interest" description="Disordered" evidence="2">
    <location>
        <begin position="1"/>
        <end position="29"/>
    </location>
</feature>
<feature type="coiled-coil region" evidence="1">
    <location>
        <begin position="172"/>
        <end position="268"/>
    </location>
</feature>
<gene>
    <name evidence="3" type="ORF">BBRV_LOCUS56217</name>
</gene>
<dbReference type="EMBL" id="CADCXW020000018">
    <property type="protein sequence ID" value="CAD1553010.1"/>
    <property type="molecule type" value="Genomic_DNA"/>
</dbReference>
<accession>A0A6V7JQF6</accession>
<evidence type="ECO:0000256" key="2">
    <source>
        <dbReference type="SAM" id="MobiDB-lite"/>
    </source>
</evidence>
<name>A0A6V7JQF6_9HYME</name>
<dbReference type="Gene3D" id="1.20.5.990">
    <property type="entry name" value="Nemo cc2-lz domain - 1d5 darpin complex"/>
    <property type="match status" value="1"/>
</dbReference>
<dbReference type="AlphaFoldDB" id="A0A6V7JQF6"/>
<keyword evidence="1" id="KW-0175">Coiled coil</keyword>
<evidence type="ECO:0000256" key="1">
    <source>
        <dbReference type="SAM" id="Coils"/>
    </source>
</evidence>
<protein>
    <submittedName>
        <fullName evidence="3">Uncharacterized protein</fullName>
    </submittedName>
</protein>
<evidence type="ECO:0000313" key="3">
    <source>
        <dbReference type="EMBL" id="CAD1553010.1"/>
    </source>
</evidence>
<reference evidence="3" key="1">
    <citation type="submission" date="2020-07" db="EMBL/GenBank/DDBJ databases">
        <authorList>
            <person name="Ferguson B K."/>
        </authorList>
    </citation>
    <scope>NUCLEOTIDE SEQUENCE</scope>
    <source>
        <strain evidence="3">L06</strain>
    </source>
</reference>
<sequence length="342" mass="39676">MSSTRKFRTRNFFDSEVPPPRPPSPNSELKDAFASLDLVSDSKKRKYNRDAVMTYKELPTNIDVTMEQYDSATKIFSQNCMESIRQAALADYEHVLQQSRLIKPEEISGLNEEQLREMVHKLLEQGERVKTALFRSKHFMKEHFLYLERYHKELKDIQTRNETKFFDAHATVTEWKEQYKKFQAERKTFEVRKAKLEKDKAYFKTKWGADGNLEKRINKLSKDLESCQRELSSARLKLAILEEKAEENELLEQQVQVYKDEIAEEAKAKEALLLERDGLTRQLGNLRAYNMQLLLKMKSTAAASNQPRTTTDGILVDACCDVCGLHKMPGKSHGPGICKPKM</sequence>